<keyword evidence="3" id="KW-0067">ATP-binding</keyword>
<dbReference type="GO" id="GO:0016887">
    <property type="term" value="F:ATP hydrolysis activity"/>
    <property type="evidence" value="ECO:0007669"/>
    <property type="project" value="InterPro"/>
</dbReference>
<dbReference type="EMBL" id="DSTK01000013">
    <property type="protein sequence ID" value="HFK96670.1"/>
    <property type="molecule type" value="Genomic_DNA"/>
</dbReference>
<dbReference type="PANTHER" id="PTHR42798:SF7">
    <property type="entry name" value="ALPHA-D-RIBOSE 1-METHYLPHOSPHONATE 5-TRIPHOSPHATE SYNTHASE SUBUNIT PHNL"/>
    <property type="match status" value="1"/>
</dbReference>
<dbReference type="PROSITE" id="PS50893">
    <property type="entry name" value="ABC_TRANSPORTER_2"/>
    <property type="match status" value="1"/>
</dbReference>
<evidence type="ECO:0000256" key="3">
    <source>
        <dbReference type="ARBA" id="ARBA00022840"/>
    </source>
</evidence>
<gene>
    <name evidence="5" type="primary">phnL</name>
    <name evidence="5" type="ORF">ENS06_05020</name>
</gene>
<name>A0A832EIT3_9BACT</name>
<evidence type="ECO:0000256" key="2">
    <source>
        <dbReference type="ARBA" id="ARBA00022741"/>
    </source>
</evidence>
<dbReference type="InterPro" id="IPR027417">
    <property type="entry name" value="P-loop_NTPase"/>
</dbReference>
<evidence type="ECO:0000259" key="4">
    <source>
        <dbReference type="PROSITE" id="PS50893"/>
    </source>
</evidence>
<protein>
    <submittedName>
        <fullName evidence="5">Phosphonate C-P lyase system protein PhnL</fullName>
    </submittedName>
</protein>
<dbReference type="InterPro" id="IPR012701">
    <property type="entry name" value="CP_lyase_PhnL"/>
</dbReference>
<sequence>MVRVESVAKTFTLHGHGGIRLCVLNNVTFEVFRGESVALTGPSGIGKSSVLRMIYGNYAADQGRILIRCGRQDIDITAASPRTVLRVRRDAIGYVSQFLRVIPRVSALDTVMEPLLNQGVALNEARQRAEAMLHRLGISRRLWGLSPTTFSGGEQQRVNIARVFVCTYPILLLDEPTASLDPRSRDTVVTLIREAWHRGAAVLGVYHDTLVRRQAADRGVSLEPFASTSQTMEGGCLNGSVHAQAL</sequence>
<comment type="caution">
    <text evidence="5">The sequence shown here is derived from an EMBL/GenBank/DDBJ whole genome shotgun (WGS) entry which is preliminary data.</text>
</comment>
<dbReference type="SUPFAM" id="SSF52540">
    <property type="entry name" value="P-loop containing nucleoside triphosphate hydrolases"/>
    <property type="match status" value="1"/>
</dbReference>
<dbReference type="NCBIfam" id="TIGR02324">
    <property type="entry name" value="CP_lyasePhnL"/>
    <property type="match status" value="1"/>
</dbReference>
<dbReference type="GO" id="GO:0016829">
    <property type="term" value="F:lyase activity"/>
    <property type="evidence" value="ECO:0007669"/>
    <property type="project" value="UniProtKB-KW"/>
</dbReference>
<keyword evidence="5" id="KW-0456">Lyase</keyword>
<feature type="domain" description="ABC transporter" evidence="4">
    <location>
        <begin position="2"/>
        <end position="245"/>
    </location>
</feature>
<comment type="similarity">
    <text evidence="1">Belongs to the ABC transporter superfamily.</text>
</comment>
<evidence type="ECO:0000313" key="5">
    <source>
        <dbReference type="EMBL" id="HFK96670.1"/>
    </source>
</evidence>
<dbReference type="AlphaFoldDB" id="A0A832EIT3"/>
<dbReference type="InterPro" id="IPR017871">
    <property type="entry name" value="ABC_transporter-like_CS"/>
</dbReference>
<dbReference type="InterPro" id="IPR003439">
    <property type="entry name" value="ABC_transporter-like_ATP-bd"/>
</dbReference>
<evidence type="ECO:0000256" key="1">
    <source>
        <dbReference type="ARBA" id="ARBA00005417"/>
    </source>
</evidence>
<dbReference type="Pfam" id="PF00005">
    <property type="entry name" value="ABC_tran"/>
    <property type="match status" value="1"/>
</dbReference>
<organism evidence="5">
    <name type="scientific">Desulfacinum infernum</name>
    <dbReference type="NCBI Taxonomy" id="35837"/>
    <lineage>
        <taxon>Bacteria</taxon>
        <taxon>Pseudomonadati</taxon>
        <taxon>Thermodesulfobacteriota</taxon>
        <taxon>Syntrophobacteria</taxon>
        <taxon>Syntrophobacterales</taxon>
        <taxon>Syntrophobacteraceae</taxon>
        <taxon>Desulfacinum</taxon>
    </lineage>
</organism>
<accession>A0A832EIT3</accession>
<keyword evidence="2" id="KW-0547">Nucleotide-binding</keyword>
<dbReference type="Gene3D" id="3.40.50.300">
    <property type="entry name" value="P-loop containing nucleotide triphosphate hydrolases"/>
    <property type="match status" value="1"/>
</dbReference>
<dbReference type="SMART" id="SM00382">
    <property type="entry name" value="AAA"/>
    <property type="match status" value="1"/>
</dbReference>
<dbReference type="GO" id="GO:0005524">
    <property type="term" value="F:ATP binding"/>
    <property type="evidence" value="ECO:0007669"/>
    <property type="project" value="UniProtKB-KW"/>
</dbReference>
<proteinExistence type="inferred from homology"/>
<dbReference type="PANTHER" id="PTHR42798">
    <property type="entry name" value="LIPOPROTEIN-RELEASING SYSTEM ATP-BINDING PROTEIN LOLD"/>
    <property type="match status" value="1"/>
</dbReference>
<dbReference type="PROSITE" id="PS00211">
    <property type="entry name" value="ABC_TRANSPORTER_1"/>
    <property type="match status" value="1"/>
</dbReference>
<reference evidence="5" key="1">
    <citation type="journal article" date="2020" name="mSystems">
        <title>Genome- and Community-Level Interaction Insights into Carbon Utilization and Element Cycling Functions of Hydrothermarchaeota in Hydrothermal Sediment.</title>
        <authorList>
            <person name="Zhou Z."/>
            <person name="Liu Y."/>
            <person name="Xu W."/>
            <person name="Pan J."/>
            <person name="Luo Z.H."/>
            <person name="Li M."/>
        </authorList>
    </citation>
    <scope>NUCLEOTIDE SEQUENCE [LARGE SCALE GENOMIC DNA]</scope>
    <source>
        <strain evidence="5">SpSt-456</strain>
    </source>
</reference>
<dbReference type="InterPro" id="IPR003593">
    <property type="entry name" value="AAA+_ATPase"/>
</dbReference>